<dbReference type="AlphaFoldDB" id="A0A146GEB1"/>
<feature type="region of interest" description="Disordered" evidence="5">
    <location>
        <begin position="357"/>
        <end position="378"/>
    </location>
</feature>
<sequence>MSTNPLQHQTKYEHLADILKERLRSLPNGNRLPSVRSLMKRFQISQHTVMSALRILEDEHLISRRNGSGVFASPESRAATICFCRPHDINPLLDRNEQSLRTLCLERGWKLIVARFDAKQVHFLDEEISADAFILPPELVTFRSPLLGRLSNNRTPVVILGRDTGELGLDFVTGDEFPVIREFVTVLARHGHRHIAYLNCEPPFHEVKRRVDRFLETCQWLGLKSFPILEVHAQYGTDSIQRSEEFLTNYLESLSPHRLPFTALVTGSAAGSIPAFRAFYDAGVRIPRDLSLCCLGSDPRAKYTTPGLCNTATNNLELAAAAIRIVETRLAGSDAPLLSETIPYRIVWRESVGTAPKSGRTIRKKSSHPRLAGRKAAD</sequence>
<evidence type="ECO:0000313" key="8">
    <source>
        <dbReference type="Proteomes" id="UP000076023"/>
    </source>
</evidence>
<reference evidence="8" key="1">
    <citation type="journal article" date="2017" name="Genome Announc.">
        <title>Draft Genome Sequence of Terrimicrobium sacchariphilum NM-5T, a Facultative Anaerobic Soil Bacterium of the Class Spartobacteria.</title>
        <authorList>
            <person name="Qiu Y.L."/>
            <person name="Tourlousse D.M."/>
            <person name="Matsuura N."/>
            <person name="Ohashi A."/>
            <person name="Sekiguchi Y."/>
        </authorList>
    </citation>
    <scope>NUCLEOTIDE SEQUENCE [LARGE SCALE GENOMIC DNA]</scope>
    <source>
        <strain evidence="8">NM-5</strain>
    </source>
</reference>
<keyword evidence="8" id="KW-1185">Reference proteome</keyword>
<evidence type="ECO:0000313" key="7">
    <source>
        <dbReference type="EMBL" id="GAT35472.1"/>
    </source>
</evidence>
<dbReference type="PANTHER" id="PTHR30146">
    <property type="entry name" value="LACI-RELATED TRANSCRIPTIONAL REPRESSOR"/>
    <property type="match status" value="1"/>
</dbReference>
<dbReference type="InterPro" id="IPR036390">
    <property type="entry name" value="WH_DNA-bd_sf"/>
</dbReference>
<dbReference type="Gene3D" id="1.10.10.10">
    <property type="entry name" value="Winged helix-like DNA-binding domain superfamily/Winged helix DNA-binding domain"/>
    <property type="match status" value="1"/>
</dbReference>
<dbReference type="InterPro" id="IPR036388">
    <property type="entry name" value="WH-like_DNA-bd_sf"/>
</dbReference>
<dbReference type="Proteomes" id="UP000076023">
    <property type="component" value="Unassembled WGS sequence"/>
</dbReference>
<feature type="compositionally biased region" description="Basic residues" evidence="5">
    <location>
        <begin position="360"/>
        <end position="378"/>
    </location>
</feature>
<feature type="domain" description="HTH gntR-type" evidence="6">
    <location>
        <begin position="9"/>
        <end position="75"/>
    </location>
</feature>
<accession>A0A146GEB1</accession>
<dbReference type="PANTHER" id="PTHR30146:SF148">
    <property type="entry name" value="HTH-TYPE TRANSCRIPTIONAL REPRESSOR PURR-RELATED"/>
    <property type="match status" value="1"/>
</dbReference>
<name>A0A146GEB1_TERSA</name>
<dbReference type="SUPFAM" id="SSF53822">
    <property type="entry name" value="Periplasmic binding protein-like I"/>
    <property type="match status" value="1"/>
</dbReference>
<dbReference type="CDD" id="cd06267">
    <property type="entry name" value="PBP1_LacI_sugar_binding-like"/>
    <property type="match status" value="1"/>
</dbReference>
<dbReference type="InParanoid" id="A0A146GEB1"/>
<evidence type="ECO:0000256" key="5">
    <source>
        <dbReference type="SAM" id="MobiDB-lite"/>
    </source>
</evidence>
<protein>
    <submittedName>
        <fullName evidence="7">DNA-binding transcriptional regulator, LacI/PurR family</fullName>
    </submittedName>
</protein>
<dbReference type="Pfam" id="PF00392">
    <property type="entry name" value="GntR"/>
    <property type="match status" value="1"/>
</dbReference>
<gene>
    <name evidence="7" type="ORF">TSACC_3538</name>
</gene>
<proteinExistence type="predicted"/>
<keyword evidence="2" id="KW-0805">Transcription regulation</keyword>
<dbReference type="GO" id="GO:0003700">
    <property type="term" value="F:DNA-binding transcription factor activity"/>
    <property type="evidence" value="ECO:0007669"/>
    <property type="project" value="InterPro"/>
</dbReference>
<dbReference type="EMBL" id="BDCO01000003">
    <property type="protein sequence ID" value="GAT35472.1"/>
    <property type="molecule type" value="Genomic_DNA"/>
</dbReference>
<dbReference type="SMART" id="SM00345">
    <property type="entry name" value="HTH_GNTR"/>
    <property type="match status" value="1"/>
</dbReference>
<comment type="caution">
    <text evidence="7">The sequence shown here is derived from an EMBL/GenBank/DDBJ whole genome shotgun (WGS) entry which is preliminary data.</text>
</comment>
<dbReference type="CDD" id="cd07377">
    <property type="entry name" value="WHTH_GntR"/>
    <property type="match status" value="1"/>
</dbReference>
<keyword evidence="1" id="KW-0678">Repressor</keyword>
<keyword evidence="4" id="KW-0804">Transcription</keyword>
<evidence type="ECO:0000256" key="2">
    <source>
        <dbReference type="ARBA" id="ARBA00023015"/>
    </source>
</evidence>
<dbReference type="InterPro" id="IPR028082">
    <property type="entry name" value="Peripla_BP_I"/>
</dbReference>
<evidence type="ECO:0000256" key="3">
    <source>
        <dbReference type="ARBA" id="ARBA00023125"/>
    </source>
</evidence>
<dbReference type="PROSITE" id="PS50949">
    <property type="entry name" value="HTH_GNTR"/>
    <property type="match status" value="1"/>
</dbReference>
<evidence type="ECO:0000259" key="6">
    <source>
        <dbReference type="PROSITE" id="PS50949"/>
    </source>
</evidence>
<dbReference type="RefSeq" id="WP_075081276.1">
    <property type="nucleotide sequence ID" value="NZ_BDCO01000003.1"/>
</dbReference>
<dbReference type="GO" id="GO:0000976">
    <property type="term" value="F:transcription cis-regulatory region binding"/>
    <property type="evidence" value="ECO:0007669"/>
    <property type="project" value="TreeGrafter"/>
</dbReference>
<dbReference type="SUPFAM" id="SSF46785">
    <property type="entry name" value="Winged helix' DNA-binding domain"/>
    <property type="match status" value="1"/>
</dbReference>
<keyword evidence="3 7" id="KW-0238">DNA-binding</keyword>
<evidence type="ECO:0000256" key="4">
    <source>
        <dbReference type="ARBA" id="ARBA00023163"/>
    </source>
</evidence>
<dbReference type="STRING" id="690879.TSACC_3538"/>
<dbReference type="InterPro" id="IPR000524">
    <property type="entry name" value="Tscrpt_reg_HTH_GntR"/>
</dbReference>
<organism evidence="7 8">
    <name type="scientific">Terrimicrobium sacchariphilum</name>
    <dbReference type="NCBI Taxonomy" id="690879"/>
    <lineage>
        <taxon>Bacteria</taxon>
        <taxon>Pseudomonadati</taxon>
        <taxon>Verrucomicrobiota</taxon>
        <taxon>Terrimicrobiia</taxon>
        <taxon>Terrimicrobiales</taxon>
        <taxon>Terrimicrobiaceae</taxon>
        <taxon>Terrimicrobium</taxon>
    </lineage>
</organism>
<dbReference type="Pfam" id="PF13377">
    <property type="entry name" value="Peripla_BP_3"/>
    <property type="match status" value="1"/>
</dbReference>
<dbReference type="OrthoDB" id="43195at2"/>
<evidence type="ECO:0000256" key="1">
    <source>
        <dbReference type="ARBA" id="ARBA00022491"/>
    </source>
</evidence>
<dbReference type="Gene3D" id="3.40.50.2300">
    <property type="match status" value="2"/>
</dbReference>
<dbReference type="InterPro" id="IPR046335">
    <property type="entry name" value="LacI/GalR-like_sensor"/>
</dbReference>